<dbReference type="Proteomes" id="UP000800041">
    <property type="component" value="Unassembled WGS sequence"/>
</dbReference>
<protein>
    <recommendedName>
        <fullName evidence="3">F-box domain-containing protein</fullName>
    </recommendedName>
</protein>
<dbReference type="EMBL" id="ML977177">
    <property type="protein sequence ID" value="KAF1983210.1"/>
    <property type="molecule type" value="Genomic_DNA"/>
</dbReference>
<name>A0A6G1GQY4_9PEZI</name>
<evidence type="ECO:0008006" key="3">
    <source>
        <dbReference type="Google" id="ProtNLM"/>
    </source>
</evidence>
<evidence type="ECO:0000313" key="2">
    <source>
        <dbReference type="Proteomes" id="UP000800041"/>
    </source>
</evidence>
<dbReference type="PANTHER" id="PTHR42085">
    <property type="entry name" value="F-BOX DOMAIN-CONTAINING PROTEIN"/>
    <property type="match status" value="1"/>
</dbReference>
<keyword evidence="2" id="KW-1185">Reference proteome</keyword>
<gene>
    <name evidence="1" type="ORF">K402DRAFT_456819</name>
</gene>
<organism evidence="1 2">
    <name type="scientific">Aulographum hederae CBS 113979</name>
    <dbReference type="NCBI Taxonomy" id="1176131"/>
    <lineage>
        <taxon>Eukaryota</taxon>
        <taxon>Fungi</taxon>
        <taxon>Dikarya</taxon>
        <taxon>Ascomycota</taxon>
        <taxon>Pezizomycotina</taxon>
        <taxon>Dothideomycetes</taxon>
        <taxon>Pleosporomycetidae</taxon>
        <taxon>Aulographales</taxon>
        <taxon>Aulographaceae</taxon>
    </lineage>
</organism>
<dbReference type="OrthoDB" id="3672650at2759"/>
<dbReference type="InterPro" id="IPR038883">
    <property type="entry name" value="AN11006-like"/>
</dbReference>
<accession>A0A6G1GQY4</accession>
<sequence>MIATKLPESAIDFERSAAWDADAATPNAQSDARDAHVQLSHSVVGSLFSGGSTIKLSPRILVREVDELSEEEFELLQSSQTIDIPRTTFLSLPRELRDEIYGLLLWSPTGLALDTSPISYKRGRLASWPHKTHRLLISTACYTDYQGREAYEVLPLDTTLLTANAQIAREAAERLFAVNEFRVTYPLAPVVDFLSKLPQQLRGCIRRLRFPRVFFSPSLLRNKQAWDSLSSLLLKPGWLNPTTISIEIPADISLYESDSVSLLKTVQTRDEQSSFEWPAVKFLLSLLVGFPDDRANPEAKEWEPASSMSRIRLIHRSLPTSSFLGALNAAGSLHTHVDNPTPRPKEEVDIENLDAVRFLRTPRYSTDENTEKELVMASRNPHRTDLTVPLAWDQWHEEEAVQAREKVAFNARWEDEADVGGGERALLLTRSR</sequence>
<proteinExistence type="predicted"/>
<dbReference type="PANTHER" id="PTHR42085:SF2">
    <property type="entry name" value="F-BOX DOMAIN-CONTAINING PROTEIN"/>
    <property type="match status" value="1"/>
</dbReference>
<dbReference type="AlphaFoldDB" id="A0A6G1GQY4"/>
<reference evidence="1" key="1">
    <citation type="journal article" date="2020" name="Stud. Mycol.">
        <title>101 Dothideomycetes genomes: a test case for predicting lifestyles and emergence of pathogens.</title>
        <authorList>
            <person name="Haridas S."/>
            <person name="Albert R."/>
            <person name="Binder M."/>
            <person name="Bloem J."/>
            <person name="Labutti K."/>
            <person name="Salamov A."/>
            <person name="Andreopoulos B."/>
            <person name="Baker S."/>
            <person name="Barry K."/>
            <person name="Bills G."/>
            <person name="Bluhm B."/>
            <person name="Cannon C."/>
            <person name="Castanera R."/>
            <person name="Culley D."/>
            <person name="Daum C."/>
            <person name="Ezra D."/>
            <person name="Gonzalez J."/>
            <person name="Henrissat B."/>
            <person name="Kuo A."/>
            <person name="Liang C."/>
            <person name="Lipzen A."/>
            <person name="Lutzoni F."/>
            <person name="Magnuson J."/>
            <person name="Mondo S."/>
            <person name="Nolan M."/>
            <person name="Ohm R."/>
            <person name="Pangilinan J."/>
            <person name="Park H.-J."/>
            <person name="Ramirez L."/>
            <person name="Alfaro M."/>
            <person name="Sun H."/>
            <person name="Tritt A."/>
            <person name="Yoshinaga Y."/>
            <person name="Zwiers L.-H."/>
            <person name="Turgeon B."/>
            <person name="Goodwin S."/>
            <person name="Spatafora J."/>
            <person name="Crous P."/>
            <person name="Grigoriev I."/>
        </authorList>
    </citation>
    <scope>NUCLEOTIDE SEQUENCE</scope>
    <source>
        <strain evidence="1">CBS 113979</strain>
    </source>
</reference>
<evidence type="ECO:0000313" key="1">
    <source>
        <dbReference type="EMBL" id="KAF1983210.1"/>
    </source>
</evidence>